<sequence>MEIGTEISQKIRSAIKAKLVELGAYVDDELPDYIMVMVANKKTKKHMLHNLLNKLQTLSTDQQKSNEIENDSKKASDSKKKSSQKTHSEAKVKNTEKTSSSTRKKSSSEKHDKESKQKIDEKIKMEKSPAKSNTSVKSSEIGKDTGKVKEEFVPELLVKEETDEFSEEFKEKEVISGKANNKPQKATSSVQPSSKAVTSSSTQRSSKSASSREERTVQKGNAPEKRKMPSSVVGSSQITKRYAEEDEEEYDPYNPAVGRVASVVKVDRRSTIPASLQANKLLVMKAVTEAEKSCAKSSKPMLQQEKMYSEKEVARVPPVMDSRFVQCSNEEEEEEEPVQEEEDVANDSVSHTSEQESGGVQEVEETNSLSTEGKEVNEVEDDNVPQEEEEVHEEEQDAMNETDPEIQQVLEDVDDHDLDLDEQVIQPVRPEPKSNKSVKKPDLKRPRVPSPPKPINTKFIVTLDEVEEEIQEEYEEDYEEAIPVKQKYIKEEVIQLPITKITPPKITPISISLKDTDDEADEEEEELDEKEELDDEESPLKKAKLMERCKFWPACNIPSLNMSCPFNHPKPCRYGLACMNKTSCTFYHPTVPTKDKLTWTAQKPPSQQHIRGDNYAVSEWRQ</sequence>
<feature type="compositionally biased region" description="Acidic residues" evidence="9">
    <location>
        <begin position="378"/>
        <end position="404"/>
    </location>
</feature>
<feature type="compositionally biased region" description="Basic and acidic residues" evidence="9">
    <location>
        <begin position="210"/>
        <end position="227"/>
    </location>
</feature>
<evidence type="ECO:0000256" key="6">
    <source>
        <dbReference type="ARBA" id="ARBA00022771"/>
    </source>
</evidence>
<feature type="compositionally biased region" description="Basic and acidic residues" evidence="9">
    <location>
        <begin position="140"/>
        <end position="160"/>
    </location>
</feature>
<evidence type="ECO:0000256" key="1">
    <source>
        <dbReference type="ARBA" id="ARBA00004123"/>
    </source>
</evidence>
<feature type="non-terminal residue" evidence="10">
    <location>
        <position position="622"/>
    </location>
</feature>
<feature type="region of interest" description="Disordered" evidence="9">
    <location>
        <begin position="603"/>
        <end position="622"/>
    </location>
</feature>
<keyword evidence="6" id="KW-0863">Zinc-finger</keyword>
<feature type="region of interest" description="Disordered" evidence="9">
    <location>
        <begin position="292"/>
        <end position="456"/>
    </location>
</feature>
<keyword evidence="5" id="KW-0677">Repeat</keyword>
<evidence type="ECO:0000313" key="11">
    <source>
        <dbReference type="Proteomes" id="UP001217089"/>
    </source>
</evidence>
<feature type="compositionally biased region" description="Basic and acidic residues" evidence="9">
    <location>
        <begin position="64"/>
        <end position="96"/>
    </location>
</feature>
<comment type="similarity">
    <text evidence="2">Belongs to the ZC3H14 family.</text>
</comment>
<dbReference type="Gene3D" id="4.10.1000.40">
    <property type="match status" value="1"/>
</dbReference>
<reference evidence="10 11" key="1">
    <citation type="submission" date="2022-12" db="EMBL/GenBank/DDBJ databases">
        <title>Chromosome-level genome of Tegillarca granosa.</title>
        <authorList>
            <person name="Kim J."/>
        </authorList>
    </citation>
    <scope>NUCLEOTIDE SEQUENCE [LARGE SCALE GENOMIC DNA]</scope>
    <source>
        <strain evidence="10">Teg-2019</strain>
        <tissue evidence="10">Adductor muscle</tissue>
    </source>
</reference>
<feature type="compositionally biased region" description="Acidic residues" evidence="9">
    <location>
        <begin position="329"/>
        <end position="345"/>
    </location>
</feature>
<evidence type="ECO:0000256" key="8">
    <source>
        <dbReference type="ARBA" id="ARBA00023242"/>
    </source>
</evidence>
<comment type="caution">
    <text evidence="10">The sequence shown here is derived from an EMBL/GenBank/DDBJ whole genome shotgun (WGS) entry which is preliminary data.</text>
</comment>
<feature type="compositionally biased region" description="Low complexity" evidence="9">
    <location>
        <begin position="188"/>
        <end position="209"/>
    </location>
</feature>
<evidence type="ECO:0000313" key="10">
    <source>
        <dbReference type="EMBL" id="KAJ8308484.1"/>
    </source>
</evidence>
<feature type="compositionally biased region" description="Polar residues" evidence="9">
    <location>
        <begin position="178"/>
        <end position="187"/>
    </location>
</feature>
<evidence type="ECO:0000256" key="4">
    <source>
        <dbReference type="ARBA" id="ARBA00022723"/>
    </source>
</evidence>
<feature type="compositionally biased region" description="Acidic residues" evidence="9">
    <location>
        <begin position="411"/>
        <end position="422"/>
    </location>
</feature>
<dbReference type="PANTHER" id="PTHR14738:SF29">
    <property type="entry name" value="ZINC FINGER CCCH DOMAIN-CONTAINING PROTEIN 14"/>
    <property type="match status" value="1"/>
</dbReference>
<feature type="region of interest" description="Disordered" evidence="9">
    <location>
        <begin position="509"/>
        <end position="539"/>
    </location>
</feature>
<name>A0ABQ9ETF9_TEGGR</name>
<evidence type="ECO:0000256" key="7">
    <source>
        <dbReference type="ARBA" id="ARBA00022833"/>
    </source>
</evidence>
<evidence type="ECO:0000256" key="3">
    <source>
        <dbReference type="ARBA" id="ARBA00015071"/>
    </source>
</evidence>
<feature type="compositionally biased region" description="Basic and acidic residues" evidence="9">
    <location>
        <begin position="430"/>
        <end position="445"/>
    </location>
</feature>
<keyword evidence="8" id="KW-0539">Nucleus</keyword>
<evidence type="ECO:0000256" key="9">
    <source>
        <dbReference type="SAM" id="MobiDB-lite"/>
    </source>
</evidence>
<dbReference type="Proteomes" id="UP001217089">
    <property type="component" value="Unassembled WGS sequence"/>
</dbReference>
<proteinExistence type="inferred from homology"/>
<evidence type="ECO:0000256" key="5">
    <source>
        <dbReference type="ARBA" id="ARBA00022737"/>
    </source>
</evidence>
<keyword evidence="11" id="KW-1185">Reference proteome</keyword>
<evidence type="ECO:0000256" key="2">
    <source>
        <dbReference type="ARBA" id="ARBA00008423"/>
    </source>
</evidence>
<gene>
    <name evidence="10" type="ORF">KUTeg_013358</name>
</gene>
<organism evidence="10 11">
    <name type="scientific">Tegillarca granosa</name>
    <name type="common">Malaysian cockle</name>
    <name type="synonym">Anadara granosa</name>
    <dbReference type="NCBI Taxonomy" id="220873"/>
    <lineage>
        <taxon>Eukaryota</taxon>
        <taxon>Metazoa</taxon>
        <taxon>Spiralia</taxon>
        <taxon>Lophotrochozoa</taxon>
        <taxon>Mollusca</taxon>
        <taxon>Bivalvia</taxon>
        <taxon>Autobranchia</taxon>
        <taxon>Pteriomorphia</taxon>
        <taxon>Arcoida</taxon>
        <taxon>Arcoidea</taxon>
        <taxon>Arcidae</taxon>
        <taxon>Tegillarca</taxon>
    </lineage>
</organism>
<dbReference type="InterPro" id="IPR040366">
    <property type="entry name" value="Nab2/ZC3H14"/>
</dbReference>
<protein>
    <recommendedName>
        <fullName evidence="3">Zinc finger CCCH domain-containing protein 14</fullName>
    </recommendedName>
</protein>
<dbReference type="EMBL" id="JARBDR010000657">
    <property type="protein sequence ID" value="KAJ8308484.1"/>
    <property type="molecule type" value="Genomic_DNA"/>
</dbReference>
<feature type="region of interest" description="Disordered" evidence="9">
    <location>
        <begin position="60"/>
        <end position="253"/>
    </location>
</feature>
<accession>A0ABQ9ETF9</accession>
<keyword evidence="4" id="KW-0479">Metal-binding</keyword>
<feature type="compositionally biased region" description="Basic and acidic residues" evidence="9">
    <location>
        <begin position="106"/>
        <end position="129"/>
    </location>
</feature>
<dbReference type="PANTHER" id="PTHR14738">
    <property type="entry name" value="ZINC FINGER CCCH DOMAIN-CONTAINING PROTEIN 14"/>
    <property type="match status" value="1"/>
</dbReference>
<comment type="subcellular location">
    <subcellularLocation>
        <location evidence="1">Nucleus</location>
    </subcellularLocation>
</comment>
<keyword evidence="7" id="KW-0862">Zinc</keyword>
<feature type="compositionally biased region" description="Acidic residues" evidence="9">
    <location>
        <begin position="516"/>
        <end position="537"/>
    </location>
</feature>